<dbReference type="InterPro" id="IPR046342">
    <property type="entry name" value="CBS_dom_sf"/>
</dbReference>
<evidence type="ECO:0000256" key="11">
    <source>
        <dbReference type="ARBA" id="ARBA00023136"/>
    </source>
</evidence>
<dbReference type="PROSITE" id="PS51371">
    <property type="entry name" value="CBS"/>
    <property type="match status" value="2"/>
</dbReference>
<evidence type="ECO:0000256" key="8">
    <source>
        <dbReference type="ARBA" id="ARBA00022833"/>
    </source>
</evidence>
<keyword evidence="10" id="KW-0482">Metalloprotease</keyword>
<feature type="transmembrane region" description="Helical" evidence="12">
    <location>
        <begin position="27"/>
        <end position="50"/>
    </location>
</feature>
<keyword evidence="5 12" id="KW-0812">Transmembrane</keyword>
<comment type="similarity">
    <text evidence="3">Belongs to the peptidase M50B family.</text>
</comment>
<dbReference type="SUPFAM" id="SSF54631">
    <property type="entry name" value="CBS-domain pair"/>
    <property type="match status" value="1"/>
</dbReference>
<dbReference type="PANTHER" id="PTHR39188">
    <property type="entry name" value="MEMBRANE-ASSOCIATED ZINC METALLOPROTEASE M50B"/>
    <property type="match status" value="1"/>
</dbReference>
<dbReference type="SMART" id="SM00116">
    <property type="entry name" value="CBS"/>
    <property type="match status" value="2"/>
</dbReference>
<keyword evidence="7" id="KW-0378">Hydrolase</keyword>
<comment type="cofactor">
    <cofactor evidence="1">
        <name>Zn(2+)</name>
        <dbReference type="ChEBI" id="CHEBI:29105"/>
    </cofactor>
</comment>
<evidence type="ECO:0000256" key="7">
    <source>
        <dbReference type="ARBA" id="ARBA00022801"/>
    </source>
</evidence>
<evidence type="ECO:0000256" key="5">
    <source>
        <dbReference type="ARBA" id="ARBA00022692"/>
    </source>
</evidence>
<dbReference type="GO" id="GO:0006508">
    <property type="term" value="P:proteolysis"/>
    <property type="evidence" value="ECO:0007669"/>
    <property type="project" value="UniProtKB-KW"/>
</dbReference>
<evidence type="ECO:0000256" key="10">
    <source>
        <dbReference type="ARBA" id="ARBA00023049"/>
    </source>
</evidence>
<gene>
    <name evidence="14" type="ORF">S06H3_17756</name>
</gene>
<dbReference type="PANTHER" id="PTHR39188:SF3">
    <property type="entry name" value="STAGE IV SPORULATION PROTEIN FB"/>
    <property type="match status" value="1"/>
</dbReference>
<feature type="transmembrane region" description="Helical" evidence="12">
    <location>
        <begin position="132"/>
        <end position="150"/>
    </location>
</feature>
<protein>
    <recommendedName>
        <fullName evidence="13">CBS domain-containing protein</fullName>
    </recommendedName>
</protein>
<keyword evidence="6" id="KW-0479">Metal-binding</keyword>
<dbReference type="GO" id="GO:0016020">
    <property type="term" value="C:membrane"/>
    <property type="evidence" value="ECO:0007669"/>
    <property type="project" value="UniProtKB-SubCell"/>
</dbReference>
<dbReference type="GO" id="GO:0008237">
    <property type="term" value="F:metallopeptidase activity"/>
    <property type="evidence" value="ECO:0007669"/>
    <property type="project" value="UniProtKB-KW"/>
</dbReference>
<dbReference type="GO" id="GO:0046872">
    <property type="term" value="F:metal ion binding"/>
    <property type="evidence" value="ECO:0007669"/>
    <property type="project" value="UniProtKB-KW"/>
</dbReference>
<evidence type="ECO:0000313" key="14">
    <source>
        <dbReference type="EMBL" id="GAI09751.1"/>
    </source>
</evidence>
<comment type="caution">
    <text evidence="14">The sequence shown here is derived from an EMBL/GenBank/DDBJ whole genome shotgun (WGS) entry which is preliminary data.</text>
</comment>
<evidence type="ECO:0000256" key="9">
    <source>
        <dbReference type="ARBA" id="ARBA00022989"/>
    </source>
</evidence>
<keyword evidence="8" id="KW-0862">Zinc</keyword>
<feature type="transmembrane region" description="Helical" evidence="12">
    <location>
        <begin position="57"/>
        <end position="78"/>
    </location>
</feature>
<evidence type="ECO:0000259" key="13">
    <source>
        <dbReference type="PROSITE" id="PS51371"/>
    </source>
</evidence>
<dbReference type="InterPro" id="IPR000644">
    <property type="entry name" value="CBS_dom"/>
</dbReference>
<dbReference type="AlphaFoldDB" id="X1LVA6"/>
<evidence type="ECO:0000256" key="1">
    <source>
        <dbReference type="ARBA" id="ARBA00001947"/>
    </source>
</evidence>
<evidence type="ECO:0000256" key="12">
    <source>
        <dbReference type="SAM" id="Phobius"/>
    </source>
</evidence>
<evidence type="ECO:0000256" key="2">
    <source>
        <dbReference type="ARBA" id="ARBA00004141"/>
    </source>
</evidence>
<dbReference type="EMBL" id="BARV01008906">
    <property type="protein sequence ID" value="GAI09751.1"/>
    <property type="molecule type" value="Genomic_DNA"/>
</dbReference>
<reference evidence="14" key="1">
    <citation type="journal article" date="2014" name="Front. Microbiol.">
        <title>High frequency of phylogenetically diverse reductive dehalogenase-homologous genes in deep subseafloor sedimentary metagenomes.</title>
        <authorList>
            <person name="Kawai M."/>
            <person name="Futagami T."/>
            <person name="Toyoda A."/>
            <person name="Takaki Y."/>
            <person name="Nishi S."/>
            <person name="Hori S."/>
            <person name="Arai W."/>
            <person name="Tsubouchi T."/>
            <person name="Morono Y."/>
            <person name="Uchiyama I."/>
            <person name="Ito T."/>
            <person name="Fujiyama A."/>
            <person name="Inagaki F."/>
            <person name="Takami H."/>
        </authorList>
    </citation>
    <scope>NUCLEOTIDE SEQUENCE</scope>
    <source>
        <strain evidence="14">Expedition CK06-06</strain>
    </source>
</reference>
<dbReference type="InterPro" id="IPR008915">
    <property type="entry name" value="Peptidase_M50"/>
</dbReference>
<feature type="domain" description="CBS" evidence="13">
    <location>
        <begin position="234"/>
        <end position="291"/>
    </location>
</feature>
<keyword evidence="11 12" id="KW-0472">Membrane</keyword>
<accession>X1LVA6</accession>
<evidence type="ECO:0000256" key="4">
    <source>
        <dbReference type="ARBA" id="ARBA00022670"/>
    </source>
</evidence>
<evidence type="ECO:0000256" key="3">
    <source>
        <dbReference type="ARBA" id="ARBA00007931"/>
    </source>
</evidence>
<dbReference type="Pfam" id="PF00571">
    <property type="entry name" value="CBS"/>
    <property type="match status" value="2"/>
</dbReference>
<keyword evidence="9 12" id="KW-1133">Transmembrane helix</keyword>
<organism evidence="14">
    <name type="scientific">marine sediment metagenome</name>
    <dbReference type="NCBI Taxonomy" id="412755"/>
    <lineage>
        <taxon>unclassified sequences</taxon>
        <taxon>metagenomes</taxon>
        <taxon>ecological metagenomes</taxon>
    </lineage>
</organism>
<keyword evidence="4" id="KW-0645">Protease</keyword>
<feature type="domain" description="CBS" evidence="13">
    <location>
        <begin position="171"/>
        <end position="227"/>
    </location>
</feature>
<name>X1LVA6_9ZZZZ</name>
<dbReference type="Pfam" id="PF02163">
    <property type="entry name" value="Peptidase_M50"/>
    <property type="match status" value="1"/>
</dbReference>
<feature type="transmembrane region" description="Helical" evidence="12">
    <location>
        <begin position="106"/>
        <end position="127"/>
    </location>
</feature>
<dbReference type="Gene3D" id="3.10.580.10">
    <property type="entry name" value="CBS-domain"/>
    <property type="match status" value="1"/>
</dbReference>
<proteinExistence type="inferred from homology"/>
<sequence>MKSITLFVFGGVSQISKEATLPILELLLAVAGLLSSLVIAGVFYGIYAVLVNTGSIVIAGLIQWLAFIYFMLFLFHFIPGFPLDGGRVLRALLWKVTGDYERATRIASWTGWGIGLLCIVGGILLLIVGRQWFNGLVLAGMGWVLLTAAAQSRRQAVLHEALQSIIAQDLMTKEYPLITPQLSLGQLVRNYIIVTGRRYFVVVDGVKLLGIVTMRNIKSIPKKRWDSTRISEIITPASELKTAHPQQPAASLLEQMDELGIDQMPVLEEDKVIGIVARDSLIHLAKTRAKLGI</sequence>
<comment type="subcellular location">
    <subcellularLocation>
        <location evidence="2">Membrane</location>
        <topology evidence="2">Multi-pass membrane protein</topology>
    </subcellularLocation>
</comment>
<evidence type="ECO:0000256" key="6">
    <source>
        <dbReference type="ARBA" id="ARBA00022723"/>
    </source>
</evidence>